<evidence type="ECO:0000313" key="7">
    <source>
        <dbReference type="EMBL" id="ABN69165.1"/>
    </source>
</evidence>
<gene>
    <name evidence="6" type="primary">thi4</name>
    <name evidence="7" type="ordered locus">Smar_0052</name>
</gene>
<feature type="binding site" description="in other chain" evidence="6">
    <location>
        <begin position="63"/>
        <end position="64"/>
    </location>
    <ligand>
        <name>NAD(+)</name>
        <dbReference type="ChEBI" id="CHEBI:57540"/>
        <note>ligand shared between two adjacent protomers</note>
    </ligand>
</feature>
<feature type="binding site" description="in other chain" evidence="6">
    <location>
        <position position="233"/>
    </location>
    <ligand>
        <name>NAD(+)</name>
        <dbReference type="ChEBI" id="CHEBI:57540"/>
        <note>ligand shared between two adjacent protomers</note>
    </ligand>
</feature>
<dbReference type="OrthoDB" id="4240at2157"/>
<comment type="catalytic activity">
    <reaction evidence="6">
        <text>hydrogen sulfide + glycine + NAD(+) = ADP-5-ethyl-4-methylthiazole-2-carboxylate + nicotinamide + 3 H2O + H(+)</text>
        <dbReference type="Rhea" id="RHEA:55704"/>
        <dbReference type="ChEBI" id="CHEBI:15377"/>
        <dbReference type="ChEBI" id="CHEBI:15378"/>
        <dbReference type="ChEBI" id="CHEBI:17154"/>
        <dbReference type="ChEBI" id="CHEBI:29919"/>
        <dbReference type="ChEBI" id="CHEBI:57305"/>
        <dbReference type="ChEBI" id="CHEBI:57540"/>
        <dbReference type="ChEBI" id="CHEBI:139151"/>
        <dbReference type="EC" id="2.4.2.59"/>
    </reaction>
</comment>
<dbReference type="HOGENOM" id="CLU_053727_2_0_2"/>
<dbReference type="PANTHER" id="PTHR43422">
    <property type="entry name" value="THIAMINE THIAZOLE SYNTHASE"/>
    <property type="match status" value="1"/>
</dbReference>
<dbReference type="InterPro" id="IPR036188">
    <property type="entry name" value="FAD/NAD-bd_sf"/>
</dbReference>
<evidence type="ECO:0000256" key="2">
    <source>
        <dbReference type="ARBA" id="ARBA00022723"/>
    </source>
</evidence>
<reference evidence="8" key="1">
    <citation type="journal article" date="2009" name="BMC Genomics">
        <title>The complete genome sequence of Staphylothermus marinus reveals differences in sulfur metabolism among heterotrophic Crenarchaeota.</title>
        <authorList>
            <person name="Anderson I.J."/>
            <person name="Dharmarajan L."/>
            <person name="Rodriguez J."/>
            <person name="Hooper S."/>
            <person name="Porat I."/>
            <person name="Ulrich L.E."/>
            <person name="Elkins J.G."/>
            <person name="Mavromatis K."/>
            <person name="Sun H."/>
            <person name="Land M."/>
            <person name="Lapidus A."/>
            <person name="Lucas S."/>
            <person name="Barry K."/>
            <person name="Huber H."/>
            <person name="Zhulin I.B."/>
            <person name="Whitman W.B."/>
            <person name="Mukhopadhyay B."/>
            <person name="Woese C."/>
            <person name="Bristow J."/>
            <person name="Kyrpides N."/>
        </authorList>
    </citation>
    <scope>NUCLEOTIDE SEQUENCE [LARGE SCALE GENOMIC DNA]</scope>
    <source>
        <strain evidence="8">ATCC 43588 / DSM 3639 / JCM 9404 / F1</strain>
    </source>
</reference>
<dbReference type="PANTHER" id="PTHR43422:SF3">
    <property type="entry name" value="THIAMINE THIAZOLE SYNTHASE"/>
    <property type="match status" value="1"/>
</dbReference>
<dbReference type="GO" id="GO:0016763">
    <property type="term" value="F:pentosyltransferase activity"/>
    <property type="evidence" value="ECO:0007669"/>
    <property type="project" value="UniProtKB-UniRule"/>
</dbReference>
<dbReference type="Gene3D" id="3.50.50.60">
    <property type="entry name" value="FAD/NAD(P)-binding domain"/>
    <property type="match status" value="1"/>
</dbReference>
<evidence type="ECO:0000256" key="1">
    <source>
        <dbReference type="ARBA" id="ARBA00022679"/>
    </source>
</evidence>
<dbReference type="GO" id="GO:0052837">
    <property type="term" value="P:thiazole biosynthetic process"/>
    <property type="evidence" value="ECO:0007669"/>
    <property type="project" value="UniProtKB-UniRule"/>
</dbReference>
<dbReference type="EC" id="2.4.2.59" evidence="6"/>
<feature type="binding site" description="in other chain" evidence="6">
    <location>
        <position position="136"/>
    </location>
    <ligand>
        <name>NAD(+)</name>
        <dbReference type="ChEBI" id="CHEBI:57540"/>
        <note>ligand shared between two adjacent protomers</note>
    </ligand>
</feature>
<comment type="function">
    <text evidence="6">Involved in the biosynthesis of the thiazole moiety of thiamine. Catalyzes the conversion of NAD and glycine to adenosine diphosphate 5-(2-hydroxyethyl)-4-methylthiazole-2-carboxylate (ADT), an adenylated thiazole intermediate, using free sulfide as a source of sulfur.</text>
</comment>
<name>A3DKK5_STAMF</name>
<dbReference type="GO" id="GO:0005506">
    <property type="term" value="F:iron ion binding"/>
    <property type="evidence" value="ECO:0007669"/>
    <property type="project" value="UniProtKB-UniRule"/>
</dbReference>
<dbReference type="KEGG" id="smr:Smar_0052"/>
<keyword evidence="4 6" id="KW-0408">Iron</keyword>
<dbReference type="SUPFAM" id="SSF51905">
    <property type="entry name" value="FAD/NAD(P)-binding domain"/>
    <property type="match status" value="1"/>
</dbReference>
<accession>A3DKK5</accession>
<dbReference type="Proteomes" id="UP000000254">
    <property type="component" value="Chromosome"/>
</dbReference>
<feature type="binding site" evidence="6">
    <location>
        <position position="168"/>
    </location>
    <ligand>
        <name>Fe cation</name>
        <dbReference type="ChEBI" id="CHEBI:24875"/>
        <note>ligand shared between two adjacent protomers</note>
    </ligand>
</feature>
<feature type="binding site" evidence="6">
    <location>
        <position position="243"/>
    </location>
    <ligand>
        <name>glycine</name>
        <dbReference type="ChEBI" id="CHEBI:57305"/>
    </ligand>
</feature>
<evidence type="ECO:0000256" key="5">
    <source>
        <dbReference type="ARBA" id="ARBA00023027"/>
    </source>
</evidence>
<dbReference type="NCBIfam" id="TIGR00292">
    <property type="entry name" value="sulfide-dependent adenosine diphosphate thiazole synthase"/>
    <property type="match status" value="1"/>
</dbReference>
<dbReference type="HAMAP" id="MF_00304">
    <property type="entry name" value="Thi4"/>
    <property type="match status" value="1"/>
</dbReference>
<dbReference type="eggNOG" id="arCOG00574">
    <property type="taxonomic scope" value="Archaea"/>
</dbReference>
<dbReference type="STRING" id="399550.Smar_0052"/>
<comment type="pathway">
    <text evidence="6">Cofactor biosynthesis; thiamine diphosphate biosynthesis.</text>
</comment>
<dbReference type="UniPathway" id="UPA00060"/>
<dbReference type="GO" id="GO:0009229">
    <property type="term" value="P:thiamine diphosphate biosynthetic process"/>
    <property type="evidence" value="ECO:0007669"/>
    <property type="project" value="UniProtKB-UniRule"/>
</dbReference>
<keyword evidence="8" id="KW-1185">Reference proteome</keyword>
<dbReference type="PRINTS" id="PR00411">
    <property type="entry name" value="PNDRDTASEI"/>
</dbReference>
<evidence type="ECO:0000256" key="3">
    <source>
        <dbReference type="ARBA" id="ARBA00022977"/>
    </source>
</evidence>
<comment type="cofactor">
    <cofactor evidence="6">
        <name>Fe(2+)</name>
        <dbReference type="ChEBI" id="CHEBI:29033"/>
    </cofactor>
</comment>
<protein>
    <recommendedName>
        <fullName evidence="6">Thiamine thiazole synthase</fullName>
        <ecNumber evidence="6">2.4.2.59</ecNumber>
    </recommendedName>
</protein>
<feature type="binding site" description="in other chain" evidence="6">
    <location>
        <position position="71"/>
    </location>
    <ligand>
        <name>NAD(+)</name>
        <dbReference type="ChEBI" id="CHEBI:57540"/>
        <note>ligand shared between two adjacent protomers</note>
    </ligand>
</feature>
<feature type="binding site" description="in other chain" evidence="6">
    <location>
        <position position="183"/>
    </location>
    <ligand>
        <name>Fe cation</name>
        <dbReference type="ChEBI" id="CHEBI:24875"/>
        <note>ligand shared between two adjacent protomers</note>
    </ligand>
</feature>
<dbReference type="PRINTS" id="PR00368">
    <property type="entry name" value="FADPNR"/>
</dbReference>
<dbReference type="InterPro" id="IPR022828">
    <property type="entry name" value="Thi4_prok"/>
</dbReference>
<dbReference type="InterPro" id="IPR002922">
    <property type="entry name" value="Thi4_fam"/>
</dbReference>
<proteinExistence type="inferred from homology"/>
<dbReference type="RefSeq" id="WP_011838356.1">
    <property type="nucleotide sequence ID" value="NC_009033.1"/>
</dbReference>
<dbReference type="EMBL" id="CP000575">
    <property type="protein sequence ID" value="ABN69165.1"/>
    <property type="molecule type" value="Genomic_DNA"/>
</dbReference>
<evidence type="ECO:0000256" key="4">
    <source>
        <dbReference type="ARBA" id="ARBA00023004"/>
    </source>
</evidence>
<feature type="binding site" evidence="6">
    <location>
        <begin position="166"/>
        <end position="168"/>
    </location>
    <ligand>
        <name>NAD(+)</name>
        <dbReference type="ChEBI" id="CHEBI:57540"/>
        <note>ligand shared between two adjacent protomers</note>
    </ligand>
</feature>
<comment type="similarity">
    <text evidence="6">Belongs to the THI4 family.</text>
</comment>
<keyword evidence="5 6" id="KW-0520">NAD</keyword>
<evidence type="ECO:0000313" key="8">
    <source>
        <dbReference type="Proteomes" id="UP000000254"/>
    </source>
</evidence>
<dbReference type="AlphaFoldDB" id="A3DKK5"/>
<comment type="subunit">
    <text evidence="6">Homooctamer; tetramer of dimers.</text>
</comment>
<comment type="caution">
    <text evidence="6">Lacks conserved residue(s) required for the propagation of feature annotation.</text>
</comment>
<dbReference type="Pfam" id="PF01946">
    <property type="entry name" value="Thi4"/>
    <property type="match status" value="1"/>
</dbReference>
<feature type="binding site" description="in other chain" evidence="6">
    <location>
        <position position="44"/>
    </location>
    <ligand>
        <name>NAD(+)</name>
        <dbReference type="ChEBI" id="CHEBI:57540"/>
        <note>ligand shared between two adjacent protomers</note>
    </ligand>
</feature>
<dbReference type="GO" id="GO:0009228">
    <property type="term" value="P:thiamine biosynthetic process"/>
    <property type="evidence" value="ECO:0007669"/>
    <property type="project" value="UniProtKB-KW"/>
</dbReference>
<reference evidence="7 8" key="2">
    <citation type="journal article" date="2009" name="Stand. Genomic Sci.">
        <title>Complete genome sequence of Staphylothermus marinus Stetter and Fiala 1986 type strain F1.</title>
        <authorList>
            <person name="Anderson I.J."/>
            <person name="Sun H."/>
            <person name="Lapidus A."/>
            <person name="Copeland A."/>
            <person name="Glavina Del Rio T."/>
            <person name="Tice H."/>
            <person name="Dalin E."/>
            <person name="Lucas S."/>
            <person name="Barry K."/>
            <person name="Land M."/>
            <person name="Richardson P."/>
            <person name="Huber H."/>
            <person name="Kyrpides N.C."/>
        </authorList>
    </citation>
    <scope>NUCLEOTIDE SEQUENCE [LARGE SCALE GENOMIC DNA]</scope>
    <source>
        <strain evidence="8">ATCC 43588 / DSM 3639 / JCM 9404 / F1</strain>
    </source>
</reference>
<feature type="binding site" description="in other chain" evidence="6">
    <location>
        <position position="186"/>
    </location>
    <ligand>
        <name>NAD(+)</name>
        <dbReference type="ChEBI" id="CHEBI:57540"/>
        <note>ligand shared between two adjacent protomers</note>
    </ligand>
</feature>
<evidence type="ECO:0000256" key="6">
    <source>
        <dbReference type="HAMAP-Rule" id="MF_00304"/>
    </source>
</evidence>
<keyword evidence="1 6" id="KW-0808">Transferase</keyword>
<dbReference type="GeneID" id="4907220"/>
<keyword evidence="3 6" id="KW-0784">Thiamine biosynthesis</keyword>
<keyword evidence="2 6" id="KW-0479">Metal-binding</keyword>
<organism evidence="7 8">
    <name type="scientific">Staphylothermus marinus (strain ATCC 43588 / DSM 3639 / JCM 9404 / F1)</name>
    <dbReference type="NCBI Taxonomy" id="399550"/>
    <lineage>
        <taxon>Archaea</taxon>
        <taxon>Thermoproteota</taxon>
        <taxon>Thermoprotei</taxon>
        <taxon>Desulfurococcales</taxon>
        <taxon>Desulfurococcaceae</taxon>
        <taxon>Staphylothermus</taxon>
    </lineage>
</organism>
<sequence>MKFFPEKLYELSEGDLAKTLIDALHKKLSEIVRVDVVIVGAGPSGLTAAWKLGEKGYKVVVLERMLGVGGGMRGGSMLLPIGLLEDGEAAEIAREAGARINKVRDGLFVIDPSELAVKLASNAIENGAIIWPGVVVEDLITRGRGEDLVVRGVLINWTPIFEAGWHVDPFYVEAKAVVDATGHDGSLLRILAKRHPELKINVPGMSSQNVWIGEEEVVEKTGMVVKGLFVTGMSVAELYNTHRMGPIFGGMLVSGRKVADLIDDYLKKLKH</sequence>